<keyword evidence="4 7" id="KW-0863">Zinc-finger</keyword>
<organism evidence="9 10">
    <name type="scientific">Colletotrichum gloeosporioides (strain Cg-14)</name>
    <name type="common">Anthracnose fungus</name>
    <name type="synonym">Glomerella cingulata</name>
    <dbReference type="NCBI Taxonomy" id="1237896"/>
    <lineage>
        <taxon>Eukaryota</taxon>
        <taxon>Fungi</taxon>
        <taxon>Dikarya</taxon>
        <taxon>Ascomycota</taxon>
        <taxon>Pezizomycotina</taxon>
        <taxon>Sordariomycetes</taxon>
        <taxon>Hypocreomycetidae</taxon>
        <taxon>Glomerellales</taxon>
        <taxon>Glomerellaceae</taxon>
        <taxon>Colletotrichum</taxon>
        <taxon>Colletotrichum gloeosporioides species complex</taxon>
    </lineage>
</organism>
<dbReference type="PANTHER" id="PTHR10039:SF14">
    <property type="entry name" value="NACHT DOMAIN-CONTAINING PROTEIN"/>
    <property type="match status" value="1"/>
</dbReference>
<dbReference type="FunFam" id="3.30.160.60:FF:000184">
    <property type="entry name" value="Zinc finger protein 333"/>
    <property type="match status" value="1"/>
</dbReference>
<evidence type="ECO:0000259" key="8">
    <source>
        <dbReference type="PROSITE" id="PS50157"/>
    </source>
</evidence>
<accession>T0KV95</accession>
<dbReference type="SMART" id="SM00355">
    <property type="entry name" value="ZnF_C2H2"/>
    <property type="match status" value="4"/>
</dbReference>
<dbReference type="AlphaFoldDB" id="T0KV95"/>
<name>T0KV95_COLGC</name>
<evidence type="ECO:0000256" key="6">
    <source>
        <dbReference type="ARBA" id="ARBA00023242"/>
    </source>
</evidence>
<dbReference type="InterPro" id="IPR013087">
    <property type="entry name" value="Znf_C2H2_type"/>
</dbReference>
<dbReference type="InterPro" id="IPR056884">
    <property type="entry name" value="NPHP3-like_N"/>
</dbReference>
<dbReference type="EMBL" id="AMYD01000804">
    <property type="protein sequence ID" value="EQB56029.1"/>
    <property type="molecule type" value="Genomic_DNA"/>
</dbReference>
<gene>
    <name evidence="9" type="ORF">CGLO_03979</name>
</gene>
<dbReference type="FunFam" id="3.30.160.60:FF:000145">
    <property type="entry name" value="Zinc finger protein 574"/>
    <property type="match status" value="1"/>
</dbReference>
<dbReference type="Gene3D" id="3.40.50.300">
    <property type="entry name" value="P-loop containing nucleotide triphosphate hydrolases"/>
    <property type="match status" value="1"/>
</dbReference>
<dbReference type="InterPro" id="IPR027417">
    <property type="entry name" value="P-loop_NTPase"/>
</dbReference>
<reference evidence="10" key="1">
    <citation type="journal article" date="2013" name="Mol. Plant Microbe Interact.">
        <title>Global aspects of pacC regulation of pathogenicity genes in Colletotrichum gloeosporioides as revealed by transcriptome analysis.</title>
        <authorList>
            <person name="Alkan N."/>
            <person name="Meng X."/>
            <person name="Friedlander G."/>
            <person name="Reuveni E."/>
            <person name="Sukno S."/>
            <person name="Sherman A."/>
            <person name="Thon M."/>
            <person name="Fluhr R."/>
            <person name="Prusky D."/>
        </authorList>
    </citation>
    <scope>NUCLEOTIDE SEQUENCE [LARGE SCALE GENOMIC DNA]</scope>
    <source>
        <strain evidence="10">Cg-14</strain>
    </source>
</reference>
<dbReference type="SUPFAM" id="SSF57667">
    <property type="entry name" value="beta-beta-alpha zinc fingers"/>
    <property type="match status" value="1"/>
</dbReference>
<keyword evidence="6" id="KW-0539">Nucleus</keyword>
<keyword evidence="3" id="KW-0677">Repeat</keyword>
<feature type="domain" description="C2H2-type" evidence="8">
    <location>
        <begin position="957"/>
        <end position="984"/>
    </location>
</feature>
<keyword evidence="2" id="KW-0479">Metal-binding</keyword>
<dbReference type="Pfam" id="PF22939">
    <property type="entry name" value="WHD_GPIID"/>
    <property type="match status" value="1"/>
</dbReference>
<dbReference type="OrthoDB" id="21416at2759"/>
<dbReference type="OMA" id="NHIYTHQ"/>
<dbReference type="Proteomes" id="UP000015530">
    <property type="component" value="Unassembled WGS sequence"/>
</dbReference>
<dbReference type="PANTHER" id="PTHR10039">
    <property type="entry name" value="AMELOGENIN"/>
    <property type="match status" value="1"/>
</dbReference>
<evidence type="ECO:0000256" key="4">
    <source>
        <dbReference type="ARBA" id="ARBA00022771"/>
    </source>
</evidence>
<evidence type="ECO:0000256" key="5">
    <source>
        <dbReference type="ARBA" id="ARBA00022833"/>
    </source>
</evidence>
<dbReference type="HOGENOM" id="CLU_002406_3_1_1"/>
<dbReference type="STRING" id="1237896.T0KV95"/>
<dbReference type="Gene3D" id="3.30.160.60">
    <property type="entry name" value="Classic Zinc Finger"/>
    <property type="match status" value="2"/>
</dbReference>
<evidence type="ECO:0000256" key="3">
    <source>
        <dbReference type="ARBA" id="ARBA00022737"/>
    </source>
</evidence>
<evidence type="ECO:0000313" key="10">
    <source>
        <dbReference type="Proteomes" id="UP000015530"/>
    </source>
</evidence>
<evidence type="ECO:0000256" key="7">
    <source>
        <dbReference type="PROSITE-ProRule" id="PRU00042"/>
    </source>
</evidence>
<dbReference type="PROSITE" id="PS50157">
    <property type="entry name" value="ZINC_FINGER_C2H2_2"/>
    <property type="match status" value="2"/>
</dbReference>
<evidence type="ECO:0000313" key="9">
    <source>
        <dbReference type="EMBL" id="EQB56029.1"/>
    </source>
</evidence>
<dbReference type="InterPro" id="IPR054471">
    <property type="entry name" value="GPIID_WHD"/>
</dbReference>
<proteinExistence type="predicted"/>
<dbReference type="SUPFAM" id="SSF52540">
    <property type="entry name" value="P-loop containing nucleoside triphosphate hydrolases"/>
    <property type="match status" value="1"/>
</dbReference>
<dbReference type="Pfam" id="PF24883">
    <property type="entry name" value="NPHP3_N"/>
    <property type="match status" value="1"/>
</dbReference>
<dbReference type="GO" id="GO:0008270">
    <property type="term" value="F:zinc ion binding"/>
    <property type="evidence" value="ECO:0007669"/>
    <property type="project" value="UniProtKB-KW"/>
</dbReference>
<sequence length="1012" mass="117745">MSNGPGPGPLRFGAEADSLVEAAQKFKAILNTKDAEEFEKSTKELVDKELNSLQVQQQATKNLMNMKRLQRFLDGMADLQTVLKTLDFQAVDSVMACIWGPMRFFFKATSLHERAFDSLLDVYHRLGLSILPFDDYTPVFRESQDDIKCLVHTYEDVLKFHSAAYRLFSLRSQLWTKLHRATWKDLEPTFDHLCSTLKLHAKYIDDHGSFLRRMDSGFDDPGRTDTNRSRKTEFQFYEAGYQDLQRGFKRDERDRKITQKDKIKDWIATELDLKKLHERFREDRSVCPENGKWLWRQHDEVSNWMREDIPEESTIWVHGTRGLGKTILSSHVVDRLGELAKEGRDVPSEAQVCYFYCHEGSESDNYLGILRGILKQLVSLAEVPDDNVFPEQNIRNNNLAILPLCEDKITTSGGSTLTNPDVAQSLIEVFFENNLRQYVIIDGLDECKANTEITQAINFFTKAVNVCDELNQGQLRVMFMSQSSKEVRRCMERSMDKNGLSLKSVEVELNAKENMEDIRRYVRRMLAQRNEEVNPFNLTEREFQEIEDKISTTSEGLFLYAHLAMEYLLEQQTKKDLLDRVKPGVLPTGLKDMYAKLLGALEIRLRKKGTWDRARQLFGWLICAHRPLKLHEIQAILCFNPEEEVVDFDLYKLRVGVTDLLGSLVQVLPGDNIRLIHSTAKEYLADTEHIDAKTVQCELATLCLRYLSLRCFVADDYTESERRNHILHGYFSFQDYAMSQWYKHVISVVENCHPVFDSNNAQVPNTTTSFHKALEKFISSHNNDLKPLPEPDTPSDLPREHIDTFQDLSFYPLLLRLWNHICIHQNGSAEDRNKVGIARLEEALKSHRAHIEKDFKPDRKTQNDDTIEDYYGPNLFKCSRTLCKFFHHGFSNKKDRESHQNRHDRPYPCLIKDCGFAPFGFSSNKDRQRHVRNYHPEETEGPSQFQQMSRRVESAKFKCSICEKSFTRNINLKGHERSHFGERPYACSHCGKAFARLNDCRRHERIHTRNRQ</sequence>
<evidence type="ECO:0000256" key="2">
    <source>
        <dbReference type="ARBA" id="ARBA00022723"/>
    </source>
</evidence>
<feature type="domain" description="C2H2-type" evidence="8">
    <location>
        <begin position="985"/>
        <end position="1012"/>
    </location>
</feature>
<dbReference type="InterPro" id="IPR036236">
    <property type="entry name" value="Znf_C2H2_sf"/>
</dbReference>
<protein>
    <recommendedName>
        <fullName evidence="8">C2H2-type domain-containing protein</fullName>
    </recommendedName>
</protein>
<dbReference type="GO" id="GO:0005634">
    <property type="term" value="C:nucleus"/>
    <property type="evidence" value="ECO:0007669"/>
    <property type="project" value="UniProtKB-SubCell"/>
</dbReference>
<evidence type="ECO:0000256" key="1">
    <source>
        <dbReference type="ARBA" id="ARBA00004123"/>
    </source>
</evidence>
<comment type="subcellular location">
    <subcellularLocation>
        <location evidence="1">Nucleus</location>
    </subcellularLocation>
</comment>
<dbReference type="PROSITE" id="PS00028">
    <property type="entry name" value="ZINC_FINGER_C2H2_1"/>
    <property type="match status" value="2"/>
</dbReference>
<comment type="caution">
    <text evidence="9">The sequence shown here is derived from an EMBL/GenBank/DDBJ whole genome shotgun (WGS) entry which is preliminary data.</text>
</comment>
<keyword evidence="5" id="KW-0862">Zinc</keyword>